<dbReference type="EMBL" id="KZ678443">
    <property type="protein sequence ID" value="PSR84445.1"/>
    <property type="molecule type" value="Genomic_DNA"/>
</dbReference>
<name>A0A2T3A7S6_9PEZI</name>
<reference evidence="1 2" key="1">
    <citation type="journal article" date="2018" name="Mycol. Prog.">
        <title>Coniella lustricola, a new species from submerged detritus.</title>
        <authorList>
            <person name="Raudabaugh D.B."/>
            <person name="Iturriaga T."/>
            <person name="Carver A."/>
            <person name="Mondo S."/>
            <person name="Pangilinan J."/>
            <person name="Lipzen A."/>
            <person name="He G."/>
            <person name="Amirebrahimi M."/>
            <person name="Grigoriev I.V."/>
            <person name="Miller A.N."/>
        </authorList>
    </citation>
    <scope>NUCLEOTIDE SEQUENCE [LARGE SCALE GENOMIC DNA]</scope>
    <source>
        <strain evidence="1 2">B22-T-1</strain>
    </source>
</reference>
<sequence>MREECNDVAENILTGIAVLYDRDATGSAHRKAAKSTRATPEMRKQNLHDALVVSGCEGGVRLVMANGGLARSSSLASAGCSADRPLRLGPSTEALEECWPAPLLEWPPDERSPLRSAQQAACRSASCLPMGISFWKDRVRFRDGEIGLASDGGASTARREY</sequence>
<dbReference type="Proteomes" id="UP000241462">
    <property type="component" value="Unassembled WGS sequence"/>
</dbReference>
<keyword evidence="2" id="KW-1185">Reference proteome</keyword>
<evidence type="ECO:0000313" key="2">
    <source>
        <dbReference type="Proteomes" id="UP000241462"/>
    </source>
</evidence>
<evidence type="ECO:0000313" key="1">
    <source>
        <dbReference type="EMBL" id="PSR84445.1"/>
    </source>
</evidence>
<dbReference type="InParanoid" id="A0A2T3A7S6"/>
<protein>
    <submittedName>
        <fullName evidence="1">Uncharacterized protein</fullName>
    </submittedName>
</protein>
<accession>A0A2T3A7S6</accession>
<dbReference type="AlphaFoldDB" id="A0A2T3A7S6"/>
<proteinExistence type="predicted"/>
<gene>
    <name evidence="1" type="ORF">BD289DRAFT_261539</name>
</gene>
<organism evidence="1 2">
    <name type="scientific">Coniella lustricola</name>
    <dbReference type="NCBI Taxonomy" id="2025994"/>
    <lineage>
        <taxon>Eukaryota</taxon>
        <taxon>Fungi</taxon>
        <taxon>Dikarya</taxon>
        <taxon>Ascomycota</taxon>
        <taxon>Pezizomycotina</taxon>
        <taxon>Sordariomycetes</taxon>
        <taxon>Sordariomycetidae</taxon>
        <taxon>Diaporthales</taxon>
        <taxon>Schizoparmaceae</taxon>
        <taxon>Coniella</taxon>
    </lineage>
</organism>